<evidence type="ECO:0000256" key="1">
    <source>
        <dbReference type="SAM" id="MobiDB-lite"/>
    </source>
</evidence>
<keyword evidence="3" id="KW-1185">Reference proteome</keyword>
<dbReference type="RefSeq" id="WP_096056655.1">
    <property type="nucleotide sequence ID" value="NZ_CP023344.1"/>
</dbReference>
<gene>
    <name evidence="2" type="ORF">CMV30_14215</name>
</gene>
<feature type="compositionally biased region" description="Basic and acidic residues" evidence="1">
    <location>
        <begin position="114"/>
        <end position="127"/>
    </location>
</feature>
<reference evidence="2 3" key="1">
    <citation type="submission" date="2017-09" db="EMBL/GenBank/DDBJ databases">
        <title>Complete genome sequence of Verrucomicrobial strain HZ-65, isolated from freshwater.</title>
        <authorList>
            <person name="Choi A."/>
        </authorList>
    </citation>
    <scope>NUCLEOTIDE SEQUENCE [LARGE SCALE GENOMIC DNA]</scope>
    <source>
        <strain evidence="2 3">HZ-65</strain>
    </source>
</reference>
<feature type="region of interest" description="Disordered" evidence="1">
    <location>
        <begin position="107"/>
        <end position="180"/>
    </location>
</feature>
<evidence type="ECO:0000313" key="3">
    <source>
        <dbReference type="Proteomes" id="UP000217265"/>
    </source>
</evidence>
<protein>
    <recommendedName>
        <fullName evidence="4">Periplasmic heavy metal sensor</fullName>
    </recommendedName>
</protein>
<dbReference type="KEGG" id="vbh:CMV30_14215"/>
<sequence>MKNPLLAILVFVGVFLCGGVVGGAVSIHYYEQFVRNKGTDRFFDREMRELGQKLELTTQQKKDLRTIFGRAMADQRAARKQSDVIMDRMVTEFEAVLTPEQLVKFKEHRAKQRAAREQQMREREKRGGPQAPEGGRPPPIFMERRGDRERGPGGSEKSEDAVRPTPKQPARGEDGSKAAP</sequence>
<evidence type="ECO:0000313" key="2">
    <source>
        <dbReference type="EMBL" id="ATC65024.1"/>
    </source>
</evidence>
<dbReference type="Proteomes" id="UP000217265">
    <property type="component" value="Chromosome"/>
</dbReference>
<evidence type="ECO:0008006" key="4">
    <source>
        <dbReference type="Google" id="ProtNLM"/>
    </source>
</evidence>
<feature type="compositionally biased region" description="Basic and acidic residues" evidence="1">
    <location>
        <begin position="142"/>
        <end position="162"/>
    </location>
</feature>
<dbReference type="AlphaFoldDB" id="A0A290Q939"/>
<accession>A0A290Q939</accession>
<organism evidence="2 3">
    <name type="scientific">Nibricoccus aquaticus</name>
    <dbReference type="NCBI Taxonomy" id="2576891"/>
    <lineage>
        <taxon>Bacteria</taxon>
        <taxon>Pseudomonadati</taxon>
        <taxon>Verrucomicrobiota</taxon>
        <taxon>Opitutia</taxon>
        <taxon>Opitutales</taxon>
        <taxon>Opitutaceae</taxon>
        <taxon>Nibricoccus</taxon>
    </lineage>
</organism>
<feature type="compositionally biased region" description="Basic and acidic residues" evidence="1">
    <location>
        <begin position="170"/>
        <end position="180"/>
    </location>
</feature>
<proteinExistence type="predicted"/>
<dbReference type="EMBL" id="CP023344">
    <property type="protein sequence ID" value="ATC65024.1"/>
    <property type="molecule type" value="Genomic_DNA"/>
</dbReference>
<name>A0A290Q939_9BACT</name>